<dbReference type="Proteomes" id="UP000031620">
    <property type="component" value="Chromosome"/>
</dbReference>
<dbReference type="KEGG" id="lho:LOOC260_109970"/>
<sequence length="141" mass="16110">MQLKLKNNQLKSLTEFINSLTFNTGSAHIAQARIVTLMVNKYKELDEDRIELVNQYANKDDNGDAVILDNGTADMTEDNHAKFNDEYKELFDSDTVIDLTEHEDKVHKLESALENYNRDLTGDQSLQLVAFLDAIKTKEND</sequence>
<dbReference type="HOGENOM" id="CLU_1822887_0_0_9"/>
<dbReference type="STRING" id="1291742.LOOC260_109970"/>
<accession>A0A0A1GYI3</accession>
<dbReference type="InterPro" id="IPR011675">
    <property type="entry name" value="DUF1617"/>
</dbReference>
<dbReference type="Pfam" id="PF07761">
    <property type="entry name" value="DUF1617"/>
    <property type="match status" value="1"/>
</dbReference>
<protein>
    <recommendedName>
        <fullName evidence="3">Phage protein</fullName>
    </recommendedName>
</protein>
<dbReference type="EMBL" id="AP014680">
    <property type="protein sequence ID" value="BAP85536.1"/>
    <property type="molecule type" value="Genomic_DNA"/>
</dbReference>
<organism evidence="1 2">
    <name type="scientific">Paucilactobacillus hokkaidonensis JCM 18461</name>
    <dbReference type="NCBI Taxonomy" id="1291742"/>
    <lineage>
        <taxon>Bacteria</taxon>
        <taxon>Bacillati</taxon>
        <taxon>Bacillota</taxon>
        <taxon>Bacilli</taxon>
        <taxon>Lactobacillales</taxon>
        <taxon>Lactobacillaceae</taxon>
        <taxon>Paucilactobacillus</taxon>
    </lineage>
</organism>
<name>A0A0A1GYI3_9LACO</name>
<dbReference type="AlphaFoldDB" id="A0A0A1GYI3"/>
<evidence type="ECO:0000313" key="2">
    <source>
        <dbReference type="Proteomes" id="UP000031620"/>
    </source>
</evidence>
<reference evidence="1 2" key="1">
    <citation type="submission" date="2014-11" db="EMBL/GenBank/DDBJ databases">
        <title>Complete genome sequence and analysis of Lactobacillus hokkaidonensis LOOC260T.</title>
        <authorList>
            <person name="Tanizawa Y."/>
            <person name="Tohno M."/>
            <person name="Kaminuma E."/>
            <person name="Nakamura Y."/>
            <person name="Arita M."/>
        </authorList>
    </citation>
    <scope>NUCLEOTIDE SEQUENCE [LARGE SCALE GENOMIC DNA]</scope>
    <source>
        <strain evidence="1 2">LOOC260</strain>
    </source>
</reference>
<evidence type="ECO:0008006" key="3">
    <source>
        <dbReference type="Google" id="ProtNLM"/>
    </source>
</evidence>
<gene>
    <name evidence="1" type="ORF">LOOC260_109970</name>
</gene>
<dbReference type="RefSeq" id="WP_041093439.1">
    <property type="nucleotide sequence ID" value="NZ_AP014680.1"/>
</dbReference>
<evidence type="ECO:0000313" key="1">
    <source>
        <dbReference type="EMBL" id="BAP85536.1"/>
    </source>
</evidence>
<proteinExistence type="predicted"/>